<name>A0A6J5SZF3_9CAUD</name>
<reference evidence="1" key="1">
    <citation type="submission" date="2020-05" db="EMBL/GenBank/DDBJ databases">
        <authorList>
            <person name="Chiriac C."/>
            <person name="Salcher M."/>
            <person name="Ghai R."/>
            <person name="Kavagutti S V."/>
        </authorList>
    </citation>
    <scope>NUCLEOTIDE SEQUENCE</scope>
</reference>
<evidence type="ECO:0000313" key="1">
    <source>
        <dbReference type="EMBL" id="CAB4220660.1"/>
    </source>
</evidence>
<accession>A0A6J5SZF3</accession>
<dbReference type="EMBL" id="LR797493">
    <property type="protein sequence ID" value="CAB4220660.1"/>
    <property type="molecule type" value="Genomic_DNA"/>
</dbReference>
<proteinExistence type="predicted"/>
<sequence>MSVKPSDFKHEICVYLEGVGECLVCFDILTPGDELDADHSDDYEIDFAVFDEQDKHITYDISKKQYNHCENKAMDEMRDITTQWNKEWEQCFD</sequence>
<organism evidence="1">
    <name type="scientific">uncultured Caudovirales phage</name>
    <dbReference type="NCBI Taxonomy" id="2100421"/>
    <lineage>
        <taxon>Viruses</taxon>
        <taxon>Duplodnaviria</taxon>
        <taxon>Heunggongvirae</taxon>
        <taxon>Uroviricota</taxon>
        <taxon>Caudoviricetes</taxon>
        <taxon>Peduoviridae</taxon>
        <taxon>Maltschvirus</taxon>
        <taxon>Maltschvirus maltsch</taxon>
    </lineage>
</organism>
<gene>
    <name evidence="1" type="ORF">UFOVP1626_8</name>
</gene>
<protein>
    <submittedName>
        <fullName evidence="1">Uncharacterized protein</fullName>
    </submittedName>
</protein>